<proteinExistence type="inferred from homology"/>
<evidence type="ECO:0000256" key="2">
    <source>
        <dbReference type="ARBA" id="ARBA00005389"/>
    </source>
</evidence>
<comment type="function">
    <text evidence="6">Component of the Mediator complex, a coactivator involved in the regulated transcription of nearly all RNA polymerase II-dependent genes. Mediator functions as a bridge to convey information from gene-specific regulatory proteins to the basal RNA polymerase II transcription machinery. Mediator is recruited to promoters by direct interactions with regulatory proteins and serves as a scaffold for the assembly of a functional preinitiation complex with RNA polymerase II and the general transcription factors.</text>
</comment>
<dbReference type="InterPro" id="IPR019145">
    <property type="entry name" value="Mediator_Med10"/>
</dbReference>
<dbReference type="Pfam" id="PF09748">
    <property type="entry name" value="Med10"/>
    <property type="match status" value="1"/>
</dbReference>
<gene>
    <name evidence="8" type="primary">NUT2</name>
    <name evidence="6" type="synonym">MED10</name>
    <name evidence="8" type="ORF">N0V91_010368</name>
</gene>
<evidence type="ECO:0000313" key="8">
    <source>
        <dbReference type="EMBL" id="KAJ4398194.1"/>
    </source>
</evidence>
<organism evidence="8 9">
    <name type="scientific">Didymella pomorum</name>
    <dbReference type="NCBI Taxonomy" id="749634"/>
    <lineage>
        <taxon>Eukaryota</taxon>
        <taxon>Fungi</taxon>
        <taxon>Dikarya</taxon>
        <taxon>Ascomycota</taxon>
        <taxon>Pezizomycotina</taxon>
        <taxon>Dothideomycetes</taxon>
        <taxon>Pleosporomycetidae</taxon>
        <taxon>Pleosporales</taxon>
        <taxon>Pleosporineae</taxon>
        <taxon>Didymellaceae</taxon>
        <taxon>Didymella</taxon>
    </lineage>
</organism>
<sequence>MSAVDTDAIAAVERQLKDIVQTLYNLIVQAYDHHGSKTQDAMKREVHVLIQNLVRLSNTAPNVLVDIPPEVTQYVESSRNPDIYTREFVELVQRHNQMLKGREEAYRFLQEQIAWQLSNAVPELKGDVVKVVEATGGKDRIHCSSDGAAQVPDQTPESGYSAPASTSSGGEETILHQAVHYDTPINYSASSDTPVAYDPYGLDMTTFPHHAVHLLPSELTVSHAVTSSDEFAPSLQDVAKQYWPGLNLRTLYRKLKVVTQDYKDYFEGYINQKLAGKDLVEIHDRIRRTASDLQMAKKRPFEHFVDRGIDAVADVAESFRKSRSDPDLLKEFKNDKYMFAKILSQRAQRALVEQSICKKWQLQCKDYPQLQHAMQAALLHTFTDIQQAHVGVPLFRAQPKWIIEREKKVWRLEVDVGKAAVEVGPVSDRSLIELDPIDTGLKLPES</sequence>
<evidence type="ECO:0000313" key="9">
    <source>
        <dbReference type="Proteomes" id="UP001140510"/>
    </source>
</evidence>
<comment type="subcellular location">
    <subcellularLocation>
        <location evidence="1 6">Nucleus</location>
    </subcellularLocation>
</comment>
<evidence type="ECO:0000256" key="7">
    <source>
        <dbReference type="SAM" id="MobiDB-lite"/>
    </source>
</evidence>
<accession>A0A9W8Z3D2</accession>
<keyword evidence="9" id="KW-1185">Reference proteome</keyword>
<feature type="region of interest" description="Disordered" evidence="7">
    <location>
        <begin position="142"/>
        <end position="169"/>
    </location>
</feature>
<evidence type="ECO:0000256" key="3">
    <source>
        <dbReference type="ARBA" id="ARBA00023015"/>
    </source>
</evidence>
<dbReference type="EMBL" id="JAPEVA010000136">
    <property type="protein sequence ID" value="KAJ4398194.1"/>
    <property type="molecule type" value="Genomic_DNA"/>
</dbReference>
<comment type="similarity">
    <text evidence="2 6">Belongs to the Mediator complex subunit 10 family.</text>
</comment>
<keyword evidence="6" id="KW-0010">Activator</keyword>
<dbReference type="AlphaFoldDB" id="A0A9W8Z3D2"/>
<keyword evidence="5 6" id="KW-0539">Nucleus</keyword>
<evidence type="ECO:0000256" key="1">
    <source>
        <dbReference type="ARBA" id="ARBA00004123"/>
    </source>
</evidence>
<protein>
    <recommendedName>
        <fullName evidence="6">Mediator of RNA polymerase II transcription subunit 10</fullName>
    </recommendedName>
    <alternativeName>
        <fullName evidence="6">Mediator complex subunit 10</fullName>
    </alternativeName>
</protein>
<keyword evidence="3 6" id="KW-0805">Transcription regulation</keyword>
<keyword evidence="4 6" id="KW-0804">Transcription</keyword>
<dbReference type="GO" id="GO:0006357">
    <property type="term" value="P:regulation of transcription by RNA polymerase II"/>
    <property type="evidence" value="ECO:0007669"/>
    <property type="project" value="InterPro"/>
</dbReference>
<evidence type="ECO:0000256" key="5">
    <source>
        <dbReference type="ARBA" id="ARBA00023242"/>
    </source>
</evidence>
<dbReference type="Proteomes" id="UP001140510">
    <property type="component" value="Unassembled WGS sequence"/>
</dbReference>
<comment type="caution">
    <text evidence="8">The sequence shown here is derived from an EMBL/GenBank/DDBJ whole genome shotgun (WGS) entry which is preliminary data.</text>
</comment>
<dbReference type="GO" id="GO:0003712">
    <property type="term" value="F:transcription coregulator activity"/>
    <property type="evidence" value="ECO:0007669"/>
    <property type="project" value="InterPro"/>
</dbReference>
<dbReference type="GO" id="GO:0016592">
    <property type="term" value="C:mediator complex"/>
    <property type="evidence" value="ECO:0007669"/>
    <property type="project" value="InterPro"/>
</dbReference>
<reference evidence="8" key="1">
    <citation type="submission" date="2022-10" db="EMBL/GenBank/DDBJ databases">
        <title>Tapping the CABI collections for fungal endophytes: first genome assemblies for Collariella, Neodidymelliopsis, Ascochyta clinopodiicola, Didymella pomorum, Didymosphaeria variabile, Neocosmospora piperis and Neocucurbitaria cava.</title>
        <authorList>
            <person name="Hill R."/>
        </authorList>
    </citation>
    <scope>NUCLEOTIDE SEQUENCE</scope>
    <source>
        <strain evidence="8">IMI 355091</strain>
    </source>
</reference>
<name>A0A9W8Z3D2_9PLEO</name>
<evidence type="ECO:0000256" key="6">
    <source>
        <dbReference type="RuleBase" id="RU364146"/>
    </source>
</evidence>
<evidence type="ECO:0000256" key="4">
    <source>
        <dbReference type="ARBA" id="ARBA00023163"/>
    </source>
</evidence>
<dbReference type="OrthoDB" id="337270at2759"/>
<feature type="compositionally biased region" description="Polar residues" evidence="7">
    <location>
        <begin position="152"/>
        <end position="169"/>
    </location>
</feature>
<comment type="subunit">
    <text evidence="6">Component of the Mediator complex.</text>
</comment>